<organism evidence="2 3">
    <name type="scientific">Gemmobacter nanjingensis</name>
    <dbReference type="NCBI Taxonomy" id="488454"/>
    <lineage>
        <taxon>Bacteria</taxon>
        <taxon>Pseudomonadati</taxon>
        <taxon>Pseudomonadota</taxon>
        <taxon>Alphaproteobacteria</taxon>
        <taxon>Rhodobacterales</taxon>
        <taxon>Paracoccaceae</taxon>
        <taxon>Gemmobacter</taxon>
    </lineage>
</organism>
<proteinExistence type="predicted"/>
<evidence type="ECO:0000256" key="1">
    <source>
        <dbReference type="SAM" id="MobiDB-lite"/>
    </source>
</evidence>
<accession>A0ABQ3FA81</accession>
<feature type="region of interest" description="Disordered" evidence="1">
    <location>
        <begin position="1"/>
        <end position="21"/>
    </location>
</feature>
<evidence type="ECO:0000313" key="3">
    <source>
        <dbReference type="Proteomes" id="UP000658305"/>
    </source>
</evidence>
<keyword evidence="3" id="KW-1185">Reference proteome</keyword>
<protein>
    <recommendedName>
        <fullName evidence="4">Transposase</fullName>
    </recommendedName>
</protein>
<name>A0ABQ3FA81_9RHOB</name>
<dbReference type="Proteomes" id="UP000658305">
    <property type="component" value="Unassembled WGS sequence"/>
</dbReference>
<reference evidence="3" key="1">
    <citation type="journal article" date="2019" name="Int. J. Syst. Evol. Microbiol.">
        <title>The Global Catalogue of Microorganisms (GCM) 10K type strain sequencing project: providing services to taxonomists for standard genome sequencing and annotation.</title>
        <authorList>
            <consortium name="The Broad Institute Genomics Platform"/>
            <consortium name="The Broad Institute Genome Sequencing Center for Infectious Disease"/>
            <person name="Wu L."/>
            <person name="Ma J."/>
        </authorList>
    </citation>
    <scope>NUCLEOTIDE SEQUENCE [LARGE SCALE GENOMIC DNA]</scope>
    <source>
        <strain evidence="3">KCTC 23298</strain>
    </source>
</reference>
<evidence type="ECO:0000313" key="2">
    <source>
        <dbReference type="EMBL" id="GHC15680.1"/>
    </source>
</evidence>
<dbReference type="EMBL" id="BMYI01000002">
    <property type="protein sequence ID" value="GHC15680.1"/>
    <property type="molecule type" value="Genomic_DNA"/>
</dbReference>
<sequence>MARAASAWAGFRPGREPQKTQTEGVLGIADLGKLLPFDRVSGFLSERKRRRNNLRREGDKGCPTSKG</sequence>
<comment type="caution">
    <text evidence="2">The sequence shown here is derived from an EMBL/GenBank/DDBJ whole genome shotgun (WGS) entry which is preliminary data.</text>
</comment>
<gene>
    <name evidence="2" type="ORF">GCM10007291_12390</name>
</gene>
<evidence type="ECO:0008006" key="4">
    <source>
        <dbReference type="Google" id="ProtNLM"/>
    </source>
</evidence>